<gene>
    <name evidence="1" type="ORF">B5E52_16725</name>
</gene>
<dbReference type="GO" id="GO:0006281">
    <property type="term" value="P:DNA repair"/>
    <property type="evidence" value="ECO:0007669"/>
    <property type="project" value="InterPro"/>
</dbReference>
<dbReference type="GO" id="GO:0000287">
    <property type="term" value="F:magnesium ion binding"/>
    <property type="evidence" value="ECO:0007669"/>
    <property type="project" value="InterPro"/>
</dbReference>
<evidence type="ECO:0000313" key="2">
    <source>
        <dbReference type="Proteomes" id="UP000196036"/>
    </source>
</evidence>
<dbReference type="Proteomes" id="UP000196036">
    <property type="component" value="Unassembled WGS sequence"/>
</dbReference>
<sequence>MEYKAIIKGNAPSKANCYKIVSINGHGCLAKTSALKKYEESFIWQAGKLRDLNINEPFEFYIDVYYPSKRSDLDNVLKLQLDVLQRIKCIKNDNNCCLIHARKFVDKENPRVEIMIKTLD</sequence>
<dbReference type="SUPFAM" id="SSF103084">
    <property type="entry name" value="Holliday junction resolvase RusA"/>
    <property type="match status" value="1"/>
</dbReference>
<reference evidence="2" key="1">
    <citation type="submission" date="2017-04" db="EMBL/GenBank/DDBJ databases">
        <title>Function of individual gut microbiota members based on whole genome sequencing of pure cultures obtained from chicken caecum.</title>
        <authorList>
            <person name="Medvecky M."/>
            <person name="Cejkova D."/>
            <person name="Polansky O."/>
            <person name="Karasova D."/>
            <person name="Kubasova T."/>
            <person name="Cizek A."/>
            <person name="Rychlik I."/>
        </authorList>
    </citation>
    <scope>NUCLEOTIDE SEQUENCE [LARGE SCALE GENOMIC DNA]</scope>
    <source>
        <strain evidence="2">An109</strain>
    </source>
</reference>
<dbReference type="Gene3D" id="3.30.1330.70">
    <property type="entry name" value="Holliday junction resolvase RusA"/>
    <property type="match status" value="1"/>
</dbReference>
<organism evidence="1 2">
    <name type="scientific">Bacteroides xylanisolvens</name>
    <dbReference type="NCBI Taxonomy" id="371601"/>
    <lineage>
        <taxon>Bacteria</taxon>
        <taxon>Pseudomonadati</taxon>
        <taxon>Bacteroidota</taxon>
        <taxon>Bacteroidia</taxon>
        <taxon>Bacteroidales</taxon>
        <taxon>Bacteroidaceae</taxon>
        <taxon>Bacteroides</taxon>
    </lineage>
</organism>
<dbReference type="RefSeq" id="WP_143241503.1">
    <property type="nucleotide sequence ID" value="NZ_NFLW01000036.1"/>
</dbReference>
<dbReference type="InterPro" id="IPR036614">
    <property type="entry name" value="RusA-like_sf"/>
</dbReference>
<accession>A0A1Y4V3G2</accession>
<name>A0A1Y4V3G2_9BACE</name>
<dbReference type="AlphaFoldDB" id="A0A1Y4V3G2"/>
<proteinExistence type="predicted"/>
<dbReference type="InterPro" id="IPR008822">
    <property type="entry name" value="Endonuclease_RusA-like"/>
</dbReference>
<dbReference type="Pfam" id="PF05866">
    <property type="entry name" value="RusA"/>
    <property type="match status" value="1"/>
</dbReference>
<dbReference type="EMBL" id="NFLW01000036">
    <property type="protein sequence ID" value="OUQ64582.1"/>
    <property type="molecule type" value="Genomic_DNA"/>
</dbReference>
<evidence type="ECO:0000313" key="1">
    <source>
        <dbReference type="EMBL" id="OUQ64582.1"/>
    </source>
</evidence>
<comment type="caution">
    <text evidence="1">The sequence shown here is derived from an EMBL/GenBank/DDBJ whole genome shotgun (WGS) entry which is preliminary data.</text>
</comment>
<dbReference type="GO" id="GO:0006310">
    <property type="term" value="P:DNA recombination"/>
    <property type="evidence" value="ECO:0007669"/>
    <property type="project" value="InterPro"/>
</dbReference>
<protein>
    <submittedName>
        <fullName evidence="1">Uncharacterized protein</fullName>
    </submittedName>
</protein>